<evidence type="ECO:0000256" key="8">
    <source>
        <dbReference type="ARBA" id="ARBA00023229"/>
    </source>
</evidence>
<evidence type="ECO:0000256" key="1">
    <source>
        <dbReference type="ARBA" id="ARBA00010540"/>
    </source>
</evidence>
<evidence type="ECO:0000256" key="9">
    <source>
        <dbReference type="ARBA" id="ARBA00049063"/>
    </source>
</evidence>
<feature type="binding site" evidence="10">
    <location>
        <position position="50"/>
    </location>
    <ligand>
        <name>substrate</name>
    </ligand>
</feature>
<dbReference type="EMBL" id="NEXF01000010">
    <property type="protein sequence ID" value="PSO09304.1"/>
    <property type="molecule type" value="Genomic_DNA"/>
</dbReference>
<reference evidence="13 14" key="1">
    <citation type="submission" date="2017-04" db="EMBL/GenBank/DDBJ databases">
        <title>Novel microbial lineages endemic to geothermal iron-oxide mats fill important gaps in the evolutionary history of Archaea.</title>
        <authorList>
            <person name="Jay Z.J."/>
            <person name="Beam J.P."/>
            <person name="Dlakic M."/>
            <person name="Rusch D.B."/>
            <person name="Kozubal M.A."/>
            <person name="Inskeep W.P."/>
        </authorList>
    </citation>
    <scope>NUCLEOTIDE SEQUENCE [LARGE SCALE GENOMIC DNA]</scope>
    <source>
        <strain evidence="13">BE_D</strain>
    </source>
</reference>
<dbReference type="CDD" id="cd04241">
    <property type="entry name" value="AAK_FomA-like"/>
    <property type="match status" value="1"/>
</dbReference>
<dbReference type="Proteomes" id="UP000242015">
    <property type="component" value="Unassembled WGS sequence"/>
</dbReference>
<feature type="binding site" evidence="10">
    <location>
        <position position="205"/>
    </location>
    <ligand>
        <name>ATP</name>
        <dbReference type="ChEBI" id="CHEBI:30616"/>
    </ligand>
</feature>
<dbReference type="PIRSF" id="PIRSF016496">
    <property type="entry name" value="Kin_FomA"/>
    <property type="match status" value="1"/>
</dbReference>
<dbReference type="SUPFAM" id="SSF53633">
    <property type="entry name" value="Carbamate kinase-like"/>
    <property type="match status" value="1"/>
</dbReference>
<comment type="catalytic activity">
    <reaction evidence="9">
        <text>isopentenyl phosphate + ATP = isopentenyl diphosphate + ADP</text>
        <dbReference type="Rhea" id="RHEA:33963"/>
        <dbReference type="ChEBI" id="CHEBI:30616"/>
        <dbReference type="ChEBI" id="CHEBI:65078"/>
        <dbReference type="ChEBI" id="CHEBI:128769"/>
        <dbReference type="ChEBI" id="CHEBI:456216"/>
        <dbReference type="EC" id="2.7.4.26"/>
    </reaction>
</comment>
<comment type="similarity">
    <text evidence="1">Belongs to the isopentenyl phosphate kinase family.</text>
</comment>
<dbReference type="GO" id="GO:0005829">
    <property type="term" value="C:cytosol"/>
    <property type="evidence" value="ECO:0007669"/>
    <property type="project" value="TreeGrafter"/>
</dbReference>
<proteinExistence type="inferred from homology"/>
<evidence type="ECO:0000259" key="12">
    <source>
        <dbReference type="Pfam" id="PF00696"/>
    </source>
</evidence>
<evidence type="ECO:0000256" key="5">
    <source>
        <dbReference type="ARBA" id="ARBA00022741"/>
    </source>
</evidence>
<accession>A0A2R6CEG9</accession>
<gene>
    <name evidence="13" type="ORF">B9Q04_01070</name>
</gene>
<keyword evidence="8" id="KW-0414">Isoprene biosynthesis</keyword>
<sequence>MKPTVIVKIGGSVITDKNTGSLKVNTSELRRIIDELSSTELNLVLVHGGGTFGHTLAKKYLVYKGKQYSSVYAASEVMVSMMHLNSIIMDTMVEKGLPPLSFPPHAILSGQGRFRACQKKLLNLALNQGFIPVTFGDVILDQKTGFKILSGDFIAAELAIILQAKRLVFGTNVDGVFPNLDDNRILHEVNRYTKFFSVTTDVTGGIRYKVKQGLRAARAGIETLIVNASKPGNMKAAISGQKVLCTKIVWE</sequence>
<evidence type="ECO:0000256" key="11">
    <source>
        <dbReference type="PIRSR" id="PIRSR016496-2"/>
    </source>
</evidence>
<name>A0A2R6CEG9_9ARCH</name>
<dbReference type="InterPro" id="IPR001048">
    <property type="entry name" value="Asp/Glu/Uridylate_kinase"/>
</dbReference>
<evidence type="ECO:0000313" key="14">
    <source>
        <dbReference type="Proteomes" id="UP000242015"/>
    </source>
</evidence>
<evidence type="ECO:0000256" key="3">
    <source>
        <dbReference type="ARBA" id="ARBA00017267"/>
    </source>
</evidence>
<evidence type="ECO:0000256" key="4">
    <source>
        <dbReference type="ARBA" id="ARBA00022679"/>
    </source>
</evidence>
<evidence type="ECO:0000256" key="2">
    <source>
        <dbReference type="ARBA" id="ARBA00012908"/>
    </source>
</evidence>
<feature type="binding site" evidence="10">
    <location>
        <begin position="8"/>
        <end position="12"/>
    </location>
    <ligand>
        <name>ATP</name>
        <dbReference type="ChEBI" id="CHEBI:30616"/>
    </ligand>
</feature>
<dbReference type="GO" id="GO:0016114">
    <property type="term" value="P:terpenoid biosynthetic process"/>
    <property type="evidence" value="ECO:0007669"/>
    <property type="project" value="TreeGrafter"/>
</dbReference>
<keyword evidence="5 10" id="KW-0547">Nucleotide-binding</keyword>
<evidence type="ECO:0000256" key="7">
    <source>
        <dbReference type="ARBA" id="ARBA00022840"/>
    </source>
</evidence>
<dbReference type="PANTHER" id="PTHR43654">
    <property type="entry name" value="GLUTAMATE 5-KINASE"/>
    <property type="match status" value="1"/>
</dbReference>
<dbReference type="InterPro" id="IPR001057">
    <property type="entry name" value="Glu/AcGlu_kinase"/>
</dbReference>
<dbReference type="InterPro" id="IPR036393">
    <property type="entry name" value="AceGlu_kinase-like_sf"/>
</dbReference>
<dbReference type="GO" id="GO:0005524">
    <property type="term" value="F:ATP binding"/>
    <property type="evidence" value="ECO:0007669"/>
    <property type="project" value="UniProtKB-KW"/>
</dbReference>
<dbReference type="Gene3D" id="3.40.1160.10">
    <property type="entry name" value="Acetylglutamate kinase-like"/>
    <property type="match status" value="1"/>
</dbReference>
<comment type="caution">
    <text evidence="13">The sequence shown here is derived from an EMBL/GenBank/DDBJ whole genome shotgun (WGS) entry which is preliminary data.</text>
</comment>
<feature type="domain" description="Aspartate/glutamate/uridylate kinase" evidence="12">
    <location>
        <begin position="4"/>
        <end position="227"/>
    </location>
</feature>
<dbReference type="AlphaFoldDB" id="A0A2R6CEG9"/>
<feature type="binding site" evidence="10">
    <location>
        <position position="151"/>
    </location>
    <ligand>
        <name>substrate</name>
    </ligand>
</feature>
<dbReference type="NCBIfam" id="NF040647">
    <property type="entry name" value="IPPK_Arch"/>
    <property type="match status" value="1"/>
</dbReference>
<dbReference type="EC" id="2.7.4.26" evidence="2"/>
<evidence type="ECO:0000313" key="13">
    <source>
        <dbReference type="EMBL" id="PSO09304.1"/>
    </source>
</evidence>
<dbReference type="PANTHER" id="PTHR43654:SF1">
    <property type="entry name" value="ISOPENTENYL PHOSPHATE KINASE"/>
    <property type="match status" value="1"/>
</dbReference>
<keyword evidence="6" id="KW-0418">Kinase</keyword>
<dbReference type="PRINTS" id="PR00474">
    <property type="entry name" value="GLU5KINASE"/>
</dbReference>
<feature type="site" description="Transition state stabilizer" evidence="11">
    <location>
        <position position="17"/>
    </location>
</feature>
<organism evidence="13 14">
    <name type="scientific">Candidatus Marsarchaeota G2 archaeon BE_D</name>
    <dbReference type="NCBI Taxonomy" id="1978158"/>
    <lineage>
        <taxon>Archaea</taxon>
        <taxon>Candidatus Marsarchaeota</taxon>
        <taxon>Candidatus Marsarchaeota group 2</taxon>
    </lineage>
</organism>
<dbReference type="GO" id="GO:0102043">
    <property type="term" value="F:isopentenyl phosphate kinase activity"/>
    <property type="evidence" value="ECO:0007669"/>
    <property type="project" value="UniProtKB-EC"/>
</dbReference>
<feature type="binding site" evidence="10">
    <location>
        <position position="54"/>
    </location>
    <ligand>
        <name>substrate</name>
    </ligand>
</feature>
<keyword evidence="4" id="KW-0808">Transferase</keyword>
<dbReference type="Pfam" id="PF00696">
    <property type="entry name" value="AA_kinase"/>
    <property type="match status" value="1"/>
</dbReference>
<evidence type="ECO:0000256" key="6">
    <source>
        <dbReference type="ARBA" id="ARBA00022777"/>
    </source>
</evidence>
<feature type="binding site" evidence="10">
    <location>
        <position position="209"/>
    </location>
    <ligand>
        <name>ATP</name>
        <dbReference type="ChEBI" id="CHEBI:30616"/>
    </ligand>
</feature>
<dbReference type="InterPro" id="IPR024192">
    <property type="entry name" value="Fosfomycin_R_FomA-type"/>
</dbReference>
<evidence type="ECO:0000256" key="10">
    <source>
        <dbReference type="PIRSR" id="PIRSR016496-1"/>
    </source>
</evidence>
<dbReference type="GO" id="GO:0016301">
    <property type="term" value="F:kinase activity"/>
    <property type="evidence" value="ECO:0007669"/>
    <property type="project" value="UniProtKB-KW"/>
</dbReference>
<protein>
    <recommendedName>
        <fullName evidence="3">Isopentenyl phosphate kinase</fullName>
        <ecNumber evidence="2">2.7.4.26</ecNumber>
    </recommendedName>
</protein>
<keyword evidence="7 10" id="KW-0067">ATP-binding</keyword>
<feature type="binding site" evidence="10">
    <location>
        <position position="49"/>
    </location>
    <ligand>
        <name>substrate</name>
    </ligand>
</feature>